<evidence type="ECO:0008006" key="9">
    <source>
        <dbReference type="Google" id="ProtNLM"/>
    </source>
</evidence>
<dbReference type="EMBL" id="DF820455">
    <property type="protein sequence ID" value="GAK49668.1"/>
    <property type="molecule type" value="Genomic_DNA"/>
</dbReference>
<proteinExistence type="inferred from homology"/>
<dbReference type="HOGENOM" id="CLU_1465497_0_0_0"/>
<evidence type="ECO:0000256" key="4">
    <source>
        <dbReference type="ARBA" id="ARBA00022989"/>
    </source>
</evidence>
<dbReference type="GO" id="GO:0016020">
    <property type="term" value="C:membrane"/>
    <property type="evidence" value="ECO:0007669"/>
    <property type="project" value="UniProtKB-SubCell"/>
</dbReference>
<evidence type="ECO:0000256" key="1">
    <source>
        <dbReference type="ARBA" id="ARBA00004370"/>
    </source>
</evidence>
<dbReference type="AlphaFoldDB" id="A0A0S6VUG6"/>
<keyword evidence="8" id="KW-1185">Reference proteome</keyword>
<keyword evidence="4 6" id="KW-1133">Transmembrane helix</keyword>
<evidence type="ECO:0000256" key="6">
    <source>
        <dbReference type="SAM" id="Phobius"/>
    </source>
</evidence>
<dbReference type="Pfam" id="PF04930">
    <property type="entry name" value="FUN14"/>
    <property type="match status" value="1"/>
</dbReference>
<gene>
    <name evidence="7" type="ORF">U14_00891</name>
</gene>
<evidence type="ECO:0000256" key="5">
    <source>
        <dbReference type="ARBA" id="ARBA00023136"/>
    </source>
</evidence>
<evidence type="ECO:0000256" key="3">
    <source>
        <dbReference type="ARBA" id="ARBA00022692"/>
    </source>
</evidence>
<keyword evidence="5 6" id="KW-0472">Membrane</keyword>
<dbReference type="STRING" id="1499966.U14_00891"/>
<sequence length="184" mass="20185">MAEQQPEHRRSDRWLLIVVLLLFLCGLGIRGYAYLYEQQATMPTSARSLSPHGAKTLPENPGGVSFRSEQQMKNAGDTPENFAFSLAPYLTEGGLSFFLGFCLGAFLRIAAKTVAIVIGGVYCCLILLSHYGVVAINWGEFQQIMHHVLLNTQPHLESLQHVIRASLPSAAMGGLGIWRGVKKS</sequence>
<comment type="subcellular location">
    <subcellularLocation>
        <location evidence="1">Membrane</location>
    </subcellularLocation>
</comment>
<accession>A0A0S6VUG6</accession>
<evidence type="ECO:0000313" key="8">
    <source>
        <dbReference type="Proteomes" id="UP000030700"/>
    </source>
</evidence>
<evidence type="ECO:0000313" key="7">
    <source>
        <dbReference type="EMBL" id="GAK49668.1"/>
    </source>
</evidence>
<feature type="transmembrane region" description="Helical" evidence="6">
    <location>
        <begin position="86"/>
        <end position="107"/>
    </location>
</feature>
<comment type="similarity">
    <text evidence="2">Belongs to the FUN14 family.</text>
</comment>
<organism evidence="7">
    <name type="scientific">Candidatus Moduliflexus flocculans</name>
    <dbReference type="NCBI Taxonomy" id="1499966"/>
    <lineage>
        <taxon>Bacteria</taxon>
        <taxon>Candidatus Moduliflexota</taxon>
        <taxon>Candidatus Moduliflexia</taxon>
        <taxon>Candidatus Moduliflexales</taxon>
        <taxon>Candidatus Moduliflexaceae</taxon>
    </lineage>
</organism>
<protein>
    <recommendedName>
        <fullName evidence="9">FUN14 family protein</fullName>
    </recommendedName>
</protein>
<feature type="transmembrane region" description="Helical" evidence="6">
    <location>
        <begin position="114"/>
        <end position="138"/>
    </location>
</feature>
<dbReference type="InterPro" id="IPR007014">
    <property type="entry name" value="FUN14"/>
</dbReference>
<keyword evidence="3 6" id="KW-0812">Transmembrane</keyword>
<reference evidence="7" key="1">
    <citation type="journal article" date="2015" name="PeerJ">
        <title>First genomic representation of candidate bacterial phylum KSB3 points to enhanced environmental sensing as a trigger of wastewater bulking.</title>
        <authorList>
            <person name="Sekiguchi Y."/>
            <person name="Ohashi A."/>
            <person name="Parks D.H."/>
            <person name="Yamauchi T."/>
            <person name="Tyson G.W."/>
            <person name="Hugenholtz P."/>
        </authorList>
    </citation>
    <scope>NUCLEOTIDE SEQUENCE [LARGE SCALE GENOMIC DNA]</scope>
</reference>
<name>A0A0S6VUG6_9BACT</name>
<evidence type="ECO:0000256" key="2">
    <source>
        <dbReference type="ARBA" id="ARBA00009160"/>
    </source>
</evidence>
<dbReference type="Proteomes" id="UP000030700">
    <property type="component" value="Unassembled WGS sequence"/>
</dbReference>
<feature type="transmembrane region" description="Helical" evidence="6">
    <location>
        <begin position="14"/>
        <end position="35"/>
    </location>
</feature>